<dbReference type="EC" id="3.1.3.16" evidence="3"/>
<evidence type="ECO:0000256" key="8">
    <source>
        <dbReference type="ARBA" id="ARBA00023242"/>
    </source>
</evidence>
<feature type="compositionally biased region" description="Polar residues" evidence="12">
    <location>
        <begin position="1"/>
        <end position="22"/>
    </location>
</feature>
<evidence type="ECO:0000256" key="1">
    <source>
        <dbReference type="ARBA" id="ARBA00001946"/>
    </source>
</evidence>
<organism evidence="15 16">
    <name type="scientific">Hondaea fermentalgiana</name>
    <dbReference type="NCBI Taxonomy" id="2315210"/>
    <lineage>
        <taxon>Eukaryota</taxon>
        <taxon>Sar</taxon>
        <taxon>Stramenopiles</taxon>
        <taxon>Bigyra</taxon>
        <taxon>Labyrinthulomycetes</taxon>
        <taxon>Thraustochytrida</taxon>
        <taxon>Thraustochytriidae</taxon>
        <taxon>Hondaea</taxon>
    </lineage>
</organism>
<gene>
    <name evidence="15" type="ORF">FCC1311_014102</name>
</gene>
<name>A0A2R5G9L8_9STRA</name>
<keyword evidence="6" id="KW-0460">Magnesium</keyword>
<keyword evidence="4" id="KW-0479">Metal-binding</keyword>
<evidence type="ECO:0000256" key="12">
    <source>
        <dbReference type="SAM" id="MobiDB-lite"/>
    </source>
</evidence>
<dbReference type="OrthoDB" id="1711508at2759"/>
<evidence type="ECO:0000256" key="4">
    <source>
        <dbReference type="ARBA" id="ARBA00022723"/>
    </source>
</evidence>
<comment type="caution">
    <text evidence="15">The sequence shown here is derived from an EMBL/GenBank/DDBJ whole genome shotgun (WGS) entry which is preliminary data.</text>
</comment>
<protein>
    <recommendedName>
        <fullName evidence="3">protein-serine/threonine phosphatase</fullName>
        <ecNumber evidence="3">3.1.3.16</ecNumber>
    </recommendedName>
    <alternativeName>
        <fullName evidence="9">Nuclear proteasome inhibitor UBLCP1</fullName>
    </alternativeName>
</protein>
<evidence type="ECO:0000256" key="10">
    <source>
        <dbReference type="ARBA" id="ARBA00047761"/>
    </source>
</evidence>
<comment type="catalytic activity">
    <reaction evidence="11">
        <text>O-phospho-L-threonyl-[protein] + H2O = L-threonyl-[protein] + phosphate</text>
        <dbReference type="Rhea" id="RHEA:47004"/>
        <dbReference type="Rhea" id="RHEA-COMP:11060"/>
        <dbReference type="Rhea" id="RHEA-COMP:11605"/>
        <dbReference type="ChEBI" id="CHEBI:15377"/>
        <dbReference type="ChEBI" id="CHEBI:30013"/>
        <dbReference type="ChEBI" id="CHEBI:43474"/>
        <dbReference type="ChEBI" id="CHEBI:61977"/>
        <dbReference type="EC" id="3.1.3.16"/>
    </reaction>
</comment>
<accession>A0A2R5G9L8</accession>
<evidence type="ECO:0000259" key="13">
    <source>
        <dbReference type="PROSITE" id="PS50053"/>
    </source>
</evidence>
<dbReference type="SMART" id="SM00213">
    <property type="entry name" value="UBQ"/>
    <property type="match status" value="1"/>
</dbReference>
<feature type="domain" description="FCP1 homology" evidence="14">
    <location>
        <begin position="225"/>
        <end position="390"/>
    </location>
</feature>
<dbReference type="Proteomes" id="UP000241890">
    <property type="component" value="Unassembled WGS sequence"/>
</dbReference>
<evidence type="ECO:0000256" key="9">
    <source>
        <dbReference type="ARBA" id="ARBA00032039"/>
    </source>
</evidence>
<keyword evidence="7" id="KW-0904">Protein phosphatase</keyword>
<evidence type="ECO:0000313" key="16">
    <source>
        <dbReference type="Proteomes" id="UP000241890"/>
    </source>
</evidence>
<dbReference type="SUPFAM" id="SSF54236">
    <property type="entry name" value="Ubiquitin-like"/>
    <property type="match status" value="1"/>
</dbReference>
<dbReference type="EMBL" id="BEYU01000012">
    <property type="protein sequence ID" value="GBG25193.1"/>
    <property type="molecule type" value="Genomic_DNA"/>
</dbReference>
<dbReference type="GO" id="GO:0090364">
    <property type="term" value="P:regulation of proteasome assembly"/>
    <property type="evidence" value="ECO:0007669"/>
    <property type="project" value="InterPro"/>
</dbReference>
<dbReference type="GO" id="GO:0004722">
    <property type="term" value="F:protein serine/threonine phosphatase activity"/>
    <property type="evidence" value="ECO:0007669"/>
    <property type="project" value="UniProtKB-EC"/>
</dbReference>
<dbReference type="PROSITE" id="PS50969">
    <property type="entry name" value="FCP1"/>
    <property type="match status" value="1"/>
</dbReference>
<keyword evidence="16" id="KW-1185">Reference proteome</keyword>
<sequence>MKAWSSKTSWLRSDQNKNSSEDGTADTAAHSTSTSASDAEKENHVEELDDDLESTSSSGRWRDSSRGVPLRAVEEGESMVESAGGEPLTLILRWNRGEFVLQMNTAETVEDLHDLIELETGVQPANQKIFGLKIRGKAVARLPAETCMGEFGITDGHIIKMMGSPDTLIDEMEEAAAAAAGLQVVDDLDFDYSHADMSTQLHMPEARQALQECIETTAIHVMNPPRTGKRLLVLDLDHTLLDFGYRKYSSSVEDLKRPFMDQFLATAYKYFDLVAWSQTRWHYVELKLTELGIISHSEYKICFALDRTSMFKVTRERDGEIKRHEVKALELIWSKFPQWSAKNTVHIDDLARNFALNPQSGLQCTCFKRRRSRAANDRELLEMAAYLEHIAENETDFSRLDHTRWRERLQKAIDRR</sequence>
<evidence type="ECO:0000256" key="11">
    <source>
        <dbReference type="ARBA" id="ARBA00048336"/>
    </source>
</evidence>
<dbReference type="InterPro" id="IPR051658">
    <property type="entry name" value="UBLCP1"/>
</dbReference>
<feature type="region of interest" description="Disordered" evidence="12">
    <location>
        <begin position="1"/>
        <end position="84"/>
    </location>
</feature>
<dbReference type="InterPro" id="IPR004274">
    <property type="entry name" value="FCP1_dom"/>
</dbReference>
<evidence type="ECO:0000256" key="5">
    <source>
        <dbReference type="ARBA" id="ARBA00022801"/>
    </source>
</evidence>
<feature type="domain" description="Ubiquitin-like" evidence="13">
    <location>
        <begin position="88"/>
        <end position="162"/>
    </location>
</feature>
<dbReference type="InterPro" id="IPR011943">
    <property type="entry name" value="HAD-SF_hydro_IIID"/>
</dbReference>
<keyword evidence="8" id="KW-0539">Nucleus</keyword>
<dbReference type="Pfam" id="PF03031">
    <property type="entry name" value="NIF"/>
    <property type="match status" value="1"/>
</dbReference>
<proteinExistence type="predicted"/>
<dbReference type="PROSITE" id="PS50053">
    <property type="entry name" value="UBIQUITIN_2"/>
    <property type="match status" value="1"/>
</dbReference>
<evidence type="ECO:0000313" key="15">
    <source>
        <dbReference type="EMBL" id="GBG25193.1"/>
    </source>
</evidence>
<dbReference type="SMART" id="SM00577">
    <property type="entry name" value="CPDc"/>
    <property type="match status" value="1"/>
</dbReference>
<evidence type="ECO:0000256" key="6">
    <source>
        <dbReference type="ARBA" id="ARBA00022842"/>
    </source>
</evidence>
<dbReference type="InterPro" id="IPR023214">
    <property type="entry name" value="HAD_sf"/>
</dbReference>
<evidence type="ECO:0000256" key="7">
    <source>
        <dbReference type="ARBA" id="ARBA00022912"/>
    </source>
</evidence>
<dbReference type="PANTHER" id="PTHR48493:SF1">
    <property type="entry name" value="UBIQUITIN-LIKE DOMAIN-CONTAINING CTD PHOSPHATASE 1"/>
    <property type="match status" value="1"/>
</dbReference>
<evidence type="ECO:0000259" key="14">
    <source>
        <dbReference type="PROSITE" id="PS50969"/>
    </source>
</evidence>
<comment type="subcellular location">
    <subcellularLocation>
        <location evidence="2">Nucleus</location>
    </subcellularLocation>
</comment>
<dbReference type="InterPro" id="IPR036412">
    <property type="entry name" value="HAD-like_sf"/>
</dbReference>
<dbReference type="Gene3D" id="3.10.20.90">
    <property type="entry name" value="Phosphatidylinositol 3-kinase Catalytic Subunit, Chain A, domain 1"/>
    <property type="match status" value="1"/>
</dbReference>
<dbReference type="Gene3D" id="3.40.50.1000">
    <property type="entry name" value="HAD superfamily/HAD-like"/>
    <property type="match status" value="1"/>
</dbReference>
<evidence type="ECO:0000256" key="2">
    <source>
        <dbReference type="ARBA" id="ARBA00004123"/>
    </source>
</evidence>
<dbReference type="AlphaFoldDB" id="A0A2R5G9L8"/>
<dbReference type="InterPro" id="IPR029071">
    <property type="entry name" value="Ubiquitin-like_domsf"/>
</dbReference>
<feature type="compositionally biased region" description="Low complexity" evidence="12">
    <location>
        <begin position="25"/>
        <end position="37"/>
    </location>
</feature>
<dbReference type="PANTHER" id="PTHR48493">
    <property type="entry name" value="UBIQUITIN-LIKE DOMAIN-CONTAINING CTD PHOSPHATASE 1"/>
    <property type="match status" value="1"/>
</dbReference>
<dbReference type="GO" id="GO:0046872">
    <property type="term" value="F:metal ion binding"/>
    <property type="evidence" value="ECO:0007669"/>
    <property type="project" value="UniProtKB-KW"/>
</dbReference>
<dbReference type="GO" id="GO:0005634">
    <property type="term" value="C:nucleus"/>
    <property type="evidence" value="ECO:0007669"/>
    <property type="project" value="UniProtKB-SubCell"/>
</dbReference>
<dbReference type="SUPFAM" id="SSF56784">
    <property type="entry name" value="HAD-like"/>
    <property type="match status" value="1"/>
</dbReference>
<reference evidence="15 16" key="1">
    <citation type="submission" date="2017-12" db="EMBL/GenBank/DDBJ databases">
        <title>Sequencing, de novo assembly and annotation of complete genome of a new Thraustochytrid species, strain FCC1311.</title>
        <authorList>
            <person name="Sedici K."/>
            <person name="Godart F."/>
            <person name="Aiese Cigliano R."/>
            <person name="Sanseverino W."/>
            <person name="Barakat M."/>
            <person name="Ortet P."/>
            <person name="Marechal E."/>
            <person name="Cagnac O."/>
            <person name="Amato A."/>
        </authorList>
    </citation>
    <scope>NUCLEOTIDE SEQUENCE [LARGE SCALE GENOMIC DNA]</scope>
</reference>
<dbReference type="NCBIfam" id="TIGR02245">
    <property type="entry name" value="HAD_IIID1"/>
    <property type="match status" value="1"/>
</dbReference>
<evidence type="ECO:0000256" key="3">
    <source>
        <dbReference type="ARBA" id="ARBA00013081"/>
    </source>
</evidence>
<dbReference type="InParanoid" id="A0A2R5G9L8"/>
<keyword evidence="5" id="KW-0378">Hydrolase</keyword>
<comment type="catalytic activity">
    <reaction evidence="10">
        <text>O-phospho-L-seryl-[protein] + H2O = L-seryl-[protein] + phosphate</text>
        <dbReference type="Rhea" id="RHEA:20629"/>
        <dbReference type="Rhea" id="RHEA-COMP:9863"/>
        <dbReference type="Rhea" id="RHEA-COMP:11604"/>
        <dbReference type="ChEBI" id="CHEBI:15377"/>
        <dbReference type="ChEBI" id="CHEBI:29999"/>
        <dbReference type="ChEBI" id="CHEBI:43474"/>
        <dbReference type="ChEBI" id="CHEBI:83421"/>
        <dbReference type="EC" id="3.1.3.16"/>
    </reaction>
</comment>
<dbReference type="InterPro" id="IPR000626">
    <property type="entry name" value="Ubiquitin-like_dom"/>
</dbReference>
<comment type="cofactor">
    <cofactor evidence="1">
        <name>Mg(2+)</name>
        <dbReference type="ChEBI" id="CHEBI:18420"/>
    </cofactor>
</comment>